<dbReference type="PANTHER" id="PTHR37844:SF2">
    <property type="entry name" value="SER_THR PROTEIN PHOSPHATASE SUPERFAMILY (AFU_ORTHOLOGUE AFUA_1G14840)"/>
    <property type="match status" value="1"/>
</dbReference>
<accession>A0A7W6E872</accession>
<keyword evidence="3" id="KW-1185">Reference proteome</keyword>
<name>A0A7W6E872_9RHOB</name>
<evidence type="ECO:0000313" key="3">
    <source>
        <dbReference type="Proteomes" id="UP000530268"/>
    </source>
</evidence>
<dbReference type="GO" id="GO:0016787">
    <property type="term" value="F:hydrolase activity"/>
    <property type="evidence" value="ECO:0007669"/>
    <property type="project" value="UniProtKB-KW"/>
</dbReference>
<dbReference type="Gene3D" id="3.60.21.10">
    <property type="match status" value="1"/>
</dbReference>
<gene>
    <name evidence="2" type="ORF">GGR95_003660</name>
</gene>
<protein>
    <submittedName>
        <fullName evidence="2">Putative phosphohydrolase</fullName>
    </submittedName>
</protein>
<comment type="caution">
    <text evidence="2">The sequence shown here is derived from an EMBL/GenBank/DDBJ whole genome shotgun (WGS) entry which is preliminary data.</text>
</comment>
<dbReference type="InterPro" id="IPR029052">
    <property type="entry name" value="Metallo-depent_PP-like"/>
</dbReference>
<feature type="domain" description="Calcineurin-like phosphoesterase" evidence="1">
    <location>
        <begin position="1"/>
        <end position="226"/>
    </location>
</feature>
<organism evidence="2 3">
    <name type="scientific">Sulfitobacter undariae</name>
    <dbReference type="NCBI Taxonomy" id="1563671"/>
    <lineage>
        <taxon>Bacteria</taxon>
        <taxon>Pseudomonadati</taxon>
        <taxon>Pseudomonadota</taxon>
        <taxon>Alphaproteobacteria</taxon>
        <taxon>Rhodobacterales</taxon>
        <taxon>Roseobacteraceae</taxon>
        <taxon>Sulfitobacter</taxon>
    </lineage>
</organism>
<evidence type="ECO:0000259" key="1">
    <source>
        <dbReference type="Pfam" id="PF00149"/>
    </source>
</evidence>
<dbReference type="EMBL" id="JACIEI010000024">
    <property type="protein sequence ID" value="MBB3995994.1"/>
    <property type="molecule type" value="Genomic_DNA"/>
</dbReference>
<dbReference type="Pfam" id="PF00149">
    <property type="entry name" value="Metallophos"/>
    <property type="match status" value="1"/>
</dbReference>
<dbReference type="SUPFAM" id="SSF56300">
    <property type="entry name" value="Metallo-dependent phosphatases"/>
    <property type="match status" value="1"/>
</dbReference>
<dbReference type="RefSeq" id="WP_184568243.1">
    <property type="nucleotide sequence ID" value="NZ_JACIEI010000024.1"/>
</dbReference>
<evidence type="ECO:0000313" key="2">
    <source>
        <dbReference type="EMBL" id="MBB3995994.1"/>
    </source>
</evidence>
<dbReference type="Proteomes" id="UP000530268">
    <property type="component" value="Unassembled WGS sequence"/>
</dbReference>
<keyword evidence="2" id="KW-0378">Hydrolase</keyword>
<reference evidence="2 3" key="1">
    <citation type="submission" date="2020-08" db="EMBL/GenBank/DDBJ databases">
        <title>Genomic Encyclopedia of Type Strains, Phase IV (KMG-IV): sequencing the most valuable type-strain genomes for metagenomic binning, comparative biology and taxonomic classification.</title>
        <authorList>
            <person name="Goeker M."/>
        </authorList>
    </citation>
    <scope>NUCLEOTIDE SEQUENCE [LARGE SCALE GENOMIC DNA]</scope>
    <source>
        <strain evidence="2 3">DSM 102234</strain>
    </source>
</reference>
<dbReference type="AlphaFoldDB" id="A0A7W6E872"/>
<proteinExistence type="predicted"/>
<sequence length="263" mass="30017">MKLLTLADLHLDLYLGQQMNPFEKVPAEQLEGITHCVIAGDLSNKAHKRWSHCLPWLADRLPNAQIFVMPGNHDYYDGSIDREEKLREVAAANNASFVQKSELIYGANRFLCCTLWTDFDIYGDRAEGFRRAASHMNDYHYIRFAAGGYRKLTPAQTAQIHSDHRKWLDERLSEPFEGETTVITHHAPHINALKDAPSMGPCYASDLESLILKHQPDRWLYGHTHHRVSFSIGKTIVKNVSIGYPGQLPPIDSLKQFTCEFEE</sequence>
<dbReference type="InterPro" id="IPR004843">
    <property type="entry name" value="Calcineurin-like_PHP"/>
</dbReference>
<dbReference type="PANTHER" id="PTHR37844">
    <property type="entry name" value="SER/THR PROTEIN PHOSPHATASE SUPERFAMILY (AFU_ORTHOLOGUE AFUA_1G14840)"/>
    <property type="match status" value="1"/>
</dbReference>